<gene>
    <name evidence="1" type="ORF">Phou_066520</name>
</gene>
<reference evidence="1 2" key="2">
    <citation type="submission" date="2020-03" db="EMBL/GenBank/DDBJ databases">
        <authorList>
            <person name="Ichikawa N."/>
            <person name="Kimura A."/>
            <person name="Kitahashi Y."/>
            <person name="Uohara A."/>
        </authorList>
    </citation>
    <scope>NUCLEOTIDE SEQUENCE [LARGE SCALE GENOMIC DNA]</scope>
    <source>
        <strain evidence="1 2">NBRC 108639</strain>
    </source>
</reference>
<dbReference type="EMBL" id="BLPF01000002">
    <property type="protein sequence ID" value="GFJ82472.1"/>
    <property type="molecule type" value="Genomic_DNA"/>
</dbReference>
<reference evidence="1 2" key="1">
    <citation type="submission" date="2020-03" db="EMBL/GenBank/DDBJ databases">
        <title>Whole genome shotgun sequence of Phytohabitans houttuyneae NBRC 108639.</title>
        <authorList>
            <person name="Komaki H."/>
            <person name="Tamura T."/>
        </authorList>
    </citation>
    <scope>NUCLEOTIDE SEQUENCE [LARGE SCALE GENOMIC DNA]</scope>
    <source>
        <strain evidence="1 2">NBRC 108639</strain>
    </source>
</reference>
<keyword evidence="2" id="KW-1185">Reference proteome</keyword>
<sequence length="159" mass="17398">MTTRTVESAVWTHDLPAPVRALSALPAVDYCDRFSLATDVVATPERWARAMFGDVPSPGEILVWRVILGLRLSPGRSPSTVAGWRIGGRGDGWIRLEAASWFLAANMVVRAEGGEASLVTYVRYARPPASVAWPVLSALHRRLVPGVIRAAETRIQHEM</sequence>
<protein>
    <recommendedName>
        <fullName evidence="3">DUF2867 domain-containing protein</fullName>
    </recommendedName>
</protein>
<proteinExistence type="predicted"/>
<dbReference type="AlphaFoldDB" id="A0A6V8KB60"/>
<name>A0A6V8KB60_9ACTN</name>
<dbReference type="RefSeq" id="WP_173063040.1">
    <property type="nucleotide sequence ID" value="NZ_BAABGO010000055.1"/>
</dbReference>
<accession>A0A6V8KB60</accession>
<evidence type="ECO:0000313" key="2">
    <source>
        <dbReference type="Proteomes" id="UP000482800"/>
    </source>
</evidence>
<evidence type="ECO:0008006" key="3">
    <source>
        <dbReference type="Google" id="ProtNLM"/>
    </source>
</evidence>
<evidence type="ECO:0000313" key="1">
    <source>
        <dbReference type="EMBL" id="GFJ82472.1"/>
    </source>
</evidence>
<dbReference type="Proteomes" id="UP000482800">
    <property type="component" value="Unassembled WGS sequence"/>
</dbReference>
<comment type="caution">
    <text evidence="1">The sequence shown here is derived from an EMBL/GenBank/DDBJ whole genome shotgun (WGS) entry which is preliminary data.</text>
</comment>
<organism evidence="1 2">
    <name type="scientific">Phytohabitans houttuyneae</name>
    <dbReference type="NCBI Taxonomy" id="1076126"/>
    <lineage>
        <taxon>Bacteria</taxon>
        <taxon>Bacillati</taxon>
        <taxon>Actinomycetota</taxon>
        <taxon>Actinomycetes</taxon>
        <taxon>Micromonosporales</taxon>
        <taxon>Micromonosporaceae</taxon>
    </lineage>
</organism>